<dbReference type="EMBL" id="JAKZGP010000066">
    <property type="protein sequence ID" value="MCH7411256.1"/>
    <property type="molecule type" value="Genomic_DNA"/>
</dbReference>
<dbReference type="Gene3D" id="3.90.550.10">
    <property type="entry name" value="Spore Coat Polysaccharide Biosynthesis Protein SpsA, Chain A"/>
    <property type="match status" value="1"/>
</dbReference>
<dbReference type="PANTHER" id="PTHR43777:SF1">
    <property type="entry name" value="MOLYBDENUM COFACTOR CYTIDYLYLTRANSFERASE"/>
    <property type="match status" value="1"/>
</dbReference>
<dbReference type="Pfam" id="PF12804">
    <property type="entry name" value="NTP_transf_3"/>
    <property type="match status" value="1"/>
</dbReference>
<sequence>MNDENFKKTAILILAAGNSSRLGRPKQLLKIKGDTLLETSLKVAKKSNASHIAVVLGANQEKIQSQVNFSGVDVIVNKSWPEGMTCSIQAGLNHLIDKYHINLVTIMLCDQPFVYSELLNNLLNIKAKNIGACSYNNTIGVPVSFSERYFKSIMELKSSEGAKKIILQHLHDCEIFNFDQGSIDIDTQDDYEEFIKSLDA</sequence>
<evidence type="ECO:0000313" key="2">
    <source>
        <dbReference type="EMBL" id="MCH7411256.1"/>
    </source>
</evidence>
<dbReference type="CDD" id="cd04182">
    <property type="entry name" value="GT_2_like_f"/>
    <property type="match status" value="1"/>
</dbReference>
<evidence type="ECO:0000259" key="1">
    <source>
        <dbReference type="Pfam" id="PF12804"/>
    </source>
</evidence>
<dbReference type="InterPro" id="IPR025877">
    <property type="entry name" value="MobA-like_NTP_Trfase"/>
</dbReference>
<evidence type="ECO:0000313" key="3">
    <source>
        <dbReference type="Proteomes" id="UP001165489"/>
    </source>
</evidence>
<protein>
    <submittedName>
        <fullName evidence="2">Nucleotidyltransferase family protein</fullName>
    </submittedName>
</protein>
<organism evidence="2 3">
    <name type="scientific">Belliella filtrata</name>
    <dbReference type="NCBI Taxonomy" id="2923435"/>
    <lineage>
        <taxon>Bacteria</taxon>
        <taxon>Pseudomonadati</taxon>
        <taxon>Bacteroidota</taxon>
        <taxon>Cytophagia</taxon>
        <taxon>Cytophagales</taxon>
        <taxon>Cyclobacteriaceae</taxon>
        <taxon>Belliella</taxon>
    </lineage>
</organism>
<proteinExistence type="predicted"/>
<accession>A0ABS9V4D1</accession>
<dbReference type="Proteomes" id="UP001165489">
    <property type="component" value="Unassembled WGS sequence"/>
</dbReference>
<comment type="caution">
    <text evidence="2">The sequence shown here is derived from an EMBL/GenBank/DDBJ whole genome shotgun (WGS) entry which is preliminary data.</text>
</comment>
<dbReference type="SUPFAM" id="SSF53448">
    <property type="entry name" value="Nucleotide-diphospho-sugar transferases"/>
    <property type="match status" value="1"/>
</dbReference>
<dbReference type="RefSeq" id="WP_241349606.1">
    <property type="nucleotide sequence ID" value="NZ_JAKZGP010000066.1"/>
</dbReference>
<dbReference type="InterPro" id="IPR029044">
    <property type="entry name" value="Nucleotide-diphossugar_trans"/>
</dbReference>
<name>A0ABS9V4D1_9BACT</name>
<gene>
    <name evidence="2" type="ORF">MM239_17810</name>
</gene>
<reference evidence="2" key="1">
    <citation type="submission" date="2022-03" db="EMBL/GenBank/DDBJ databases">
        <title>De novo assembled genomes of Belliella spp. (Cyclobacteriaceae) strains.</title>
        <authorList>
            <person name="Szabo A."/>
            <person name="Korponai K."/>
            <person name="Felfoldi T."/>
        </authorList>
    </citation>
    <scope>NUCLEOTIDE SEQUENCE</scope>
    <source>
        <strain evidence="2">DSM 111904</strain>
    </source>
</reference>
<feature type="domain" description="MobA-like NTP transferase" evidence="1">
    <location>
        <begin position="12"/>
        <end position="169"/>
    </location>
</feature>
<dbReference type="PANTHER" id="PTHR43777">
    <property type="entry name" value="MOLYBDENUM COFACTOR CYTIDYLYLTRANSFERASE"/>
    <property type="match status" value="1"/>
</dbReference>
<keyword evidence="3" id="KW-1185">Reference proteome</keyword>